<dbReference type="Proteomes" id="UP001607302">
    <property type="component" value="Unassembled WGS sequence"/>
</dbReference>
<keyword evidence="8" id="KW-0675">Receptor</keyword>
<protein>
    <submittedName>
        <fullName evidence="11">Odorant receptor 43a-like</fullName>
    </submittedName>
</protein>
<evidence type="ECO:0000256" key="10">
    <source>
        <dbReference type="SAM" id="Phobius"/>
    </source>
</evidence>
<evidence type="ECO:0000256" key="8">
    <source>
        <dbReference type="ARBA" id="ARBA00023170"/>
    </source>
</evidence>
<keyword evidence="5" id="KW-0552">Olfaction</keyword>
<dbReference type="GO" id="GO:0007165">
    <property type="term" value="P:signal transduction"/>
    <property type="evidence" value="ECO:0007669"/>
    <property type="project" value="UniProtKB-KW"/>
</dbReference>
<keyword evidence="3" id="KW-0716">Sensory transduction</keyword>
<dbReference type="GO" id="GO:0007608">
    <property type="term" value="P:sensory perception of smell"/>
    <property type="evidence" value="ECO:0007669"/>
    <property type="project" value="UniProtKB-KW"/>
</dbReference>
<keyword evidence="9" id="KW-0807">Transducer</keyword>
<keyword evidence="12" id="KW-1185">Reference proteome</keyword>
<dbReference type="PANTHER" id="PTHR21137:SF35">
    <property type="entry name" value="ODORANT RECEPTOR 19A-RELATED"/>
    <property type="match status" value="1"/>
</dbReference>
<accession>A0ABD2BE51</accession>
<evidence type="ECO:0000256" key="9">
    <source>
        <dbReference type="ARBA" id="ARBA00023224"/>
    </source>
</evidence>
<evidence type="ECO:0000256" key="7">
    <source>
        <dbReference type="ARBA" id="ARBA00023136"/>
    </source>
</evidence>
<evidence type="ECO:0000313" key="11">
    <source>
        <dbReference type="EMBL" id="KAL2731018.1"/>
    </source>
</evidence>
<evidence type="ECO:0000256" key="6">
    <source>
        <dbReference type="ARBA" id="ARBA00022989"/>
    </source>
</evidence>
<dbReference type="EMBL" id="JAUDFV010000110">
    <property type="protein sequence ID" value="KAL2731018.1"/>
    <property type="molecule type" value="Genomic_DNA"/>
</dbReference>
<evidence type="ECO:0000256" key="3">
    <source>
        <dbReference type="ARBA" id="ARBA00022606"/>
    </source>
</evidence>
<proteinExistence type="predicted"/>
<evidence type="ECO:0000256" key="4">
    <source>
        <dbReference type="ARBA" id="ARBA00022692"/>
    </source>
</evidence>
<feature type="non-terminal residue" evidence="11">
    <location>
        <position position="456"/>
    </location>
</feature>
<evidence type="ECO:0000256" key="1">
    <source>
        <dbReference type="ARBA" id="ARBA00004651"/>
    </source>
</evidence>
<comment type="subcellular location">
    <subcellularLocation>
        <location evidence="1">Cell membrane</location>
        <topology evidence="1">Multi-pass membrane protein</topology>
    </subcellularLocation>
</comment>
<feature type="transmembrane region" description="Helical" evidence="10">
    <location>
        <begin position="191"/>
        <end position="209"/>
    </location>
</feature>
<sequence length="456" mass="52485">MEIQFRIRTLLIVINKLIEKSYLISMRLKNDLETDKDLIKKDVKFPAMRMHHSPEFFNSIASLKCREKDIEYAIKYGRFVLRSIGIWPDTENKIRKYFSNLAIVTGNLALSFAIIPCALHIIYEEKDTNLKLKLFGLLSFCICAMIKYFALSIRRSDIIRCIEWLKADWYQVKHQSHRELMLKYAKMGKNLTMMCAVFMYTGGVIYHTILPFSSPRMMDASNRTLKPLVYPSYSVLYDVQKSPIYEFVYLAHCLCGYVIYSVTTGACSLAAIFAMHICGQIEIIASLIDDLVDGQKYNVSKICAGQRLTAIVKHHLYVIRFVTVLEELLQEVCLIEFAGSTFLICLLEYYCITDWEQNNKIGVFTYSMLLISLTFNMFILCYIGESLTNKTSKVGERCCTIEWYRLPPKIGAGLILIIAVSNNSVKITAGKMVDLSFLTFSNVRILKLVVELYRLN</sequence>
<dbReference type="GO" id="GO:0005886">
    <property type="term" value="C:plasma membrane"/>
    <property type="evidence" value="ECO:0007669"/>
    <property type="project" value="UniProtKB-SubCell"/>
</dbReference>
<feature type="transmembrane region" description="Helical" evidence="10">
    <location>
        <begin position="134"/>
        <end position="151"/>
    </location>
</feature>
<dbReference type="PANTHER" id="PTHR21137">
    <property type="entry name" value="ODORANT RECEPTOR"/>
    <property type="match status" value="1"/>
</dbReference>
<reference evidence="11 12" key="1">
    <citation type="journal article" date="2024" name="Ann. Entomol. Soc. Am.">
        <title>Genomic analyses of the southern and eastern yellowjacket wasps (Hymenoptera: Vespidae) reveal evolutionary signatures of social life.</title>
        <authorList>
            <person name="Catto M.A."/>
            <person name="Caine P.B."/>
            <person name="Orr S.E."/>
            <person name="Hunt B.G."/>
            <person name="Goodisman M.A.D."/>
        </authorList>
    </citation>
    <scope>NUCLEOTIDE SEQUENCE [LARGE SCALE GENOMIC DNA]</scope>
    <source>
        <strain evidence="11">233</strain>
        <tissue evidence="11">Head and thorax</tissue>
    </source>
</reference>
<organism evidence="11 12">
    <name type="scientific">Vespula squamosa</name>
    <name type="common">Southern yellow jacket</name>
    <name type="synonym">Wasp</name>
    <dbReference type="NCBI Taxonomy" id="30214"/>
    <lineage>
        <taxon>Eukaryota</taxon>
        <taxon>Metazoa</taxon>
        <taxon>Ecdysozoa</taxon>
        <taxon>Arthropoda</taxon>
        <taxon>Hexapoda</taxon>
        <taxon>Insecta</taxon>
        <taxon>Pterygota</taxon>
        <taxon>Neoptera</taxon>
        <taxon>Endopterygota</taxon>
        <taxon>Hymenoptera</taxon>
        <taxon>Apocrita</taxon>
        <taxon>Aculeata</taxon>
        <taxon>Vespoidea</taxon>
        <taxon>Vespidae</taxon>
        <taxon>Vespinae</taxon>
        <taxon>Vespula</taxon>
    </lineage>
</organism>
<evidence type="ECO:0000256" key="2">
    <source>
        <dbReference type="ARBA" id="ARBA00022475"/>
    </source>
</evidence>
<dbReference type="Pfam" id="PF02949">
    <property type="entry name" value="7tm_6"/>
    <property type="match status" value="1"/>
</dbReference>
<evidence type="ECO:0000313" key="12">
    <source>
        <dbReference type="Proteomes" id="UP001607302"/>
    </source>
</evidence>
<keyword evidence="2" id="KW-1003">Cell membrane</keyword>
<evidence type="ECO:0000256" key="5">
    <source>
        <dbReference type="ARBA" id="ARBA00022725"/>
    </source>
</evidence>
<feature type="transmembrane region" description="Helical" evidence="10">
    <location>
        <begin position="247"/>
        <end position="274"/>
    </location>
</feature>
<keyword evidence="7 10" id="KW-0472">Membrane</keyword>
<dbReference type="AlphaFoldDB" id="A0ABD2BE51"/>
<gene>
    <name evidence="11" type="ORF">V1478_005431</name>
</gene>
<keyword evidence="6 10" id="KW-1133">Transmembrane helix</keyword>
<comment type="caution">
    <text evidence="11">The sequence shown here is derived from an EMBL/GenBank/DDBJ whole genome shotgun (WGS) entry which is preliminary data.</text>
</comment>
<name>A0ABD2BE51_VESSQ</name>
<keyword evidence="4 10" id="KW-0812">Transmembrane</keyword>
<dbReference type="InterPro" id="IPR004117">
    <property type="entry name" value="7tm6_olfct_rcpt"/>
</dbReference>
<feature type="transmembrane region" description="Helical" evidence="10">
    <location>
        <begin position="361"/>
        <end position="383"/>
    </location>
</feature>
<feature type="transmembrane region" description="Helical" evidence="10">
    <location>
        <begin position="101"/>
        <end position="122"/>
    </location>
</feature>